<evidence type="ECO:0000256" key="1">
    <source>
        <dbReference type="SAM" id="SignalP"/>
    </source>
</evidence>
<protein>
    <submittedName>
        <fullName evidence="2">Uncharacterized protein</fullName>
    </submittedName>
</protein>
<dbReference type="AlphaFoldDB" id="A0A1X1ZG92"/>
<dbReference type="RefSeq" id="WP_085164832.1">
    <property type="nucleotide sequence ID" value="NZ_JACKSS010000131.1"/>
</dbReference>
<dbReference type="OrthoDB" id="4764610at2"/>
<comment type="caution">
    <text evidence="2">The sequence shown here is derived from an EMBL/GenBank/DDBJ whole genome shotgun (WGS) entry which is preliminary data.</text>
</comment>
<feature type="signal peptide" evidence="1">
    <location>
        <begin position="1"/>
        <end position="26"/>
    </location>
</feature>
<dbReference type="Proteomes" id="UP000193781">
    <property type="component" value="Unassembled WGS sequence"/>
</dbReference>
<name>A0A1X1ZG92_9MYCO</name>
<proteinExistence type="predicted"/>
<sequence>MNAAARAAAAVAVAVWAVVAAPPAAAGPEPSPVPPFVPGTVVYCNGQAVPMDPRVSVQNPFGTLMYEAFLNAMCGAPSR</sequence>
<feature type="chain" id="PRO_5013140600" evidence="1">
    <location>
        <begin position="27"/>
        <end position="79"/>
    </location>
</feature>
<keyword evidence="3" id="KW-1185">Reference proteome</keyword>
<reference evidence="2 3" key="1">
    <citation type="submission" date="2016-01" db="EMBL/GenBank/DDBJ databases">
        <title>The new phylogeny of the genus Mycobacterium.</title>
        <authorList>
            <person name="Tarcisio F."/>
            <person name="Conor M."/>
            <person name="Antonella G."/>
            <person name="Elisabetta G."/>
            <person name="Giulia F.S."/>
            <person name="Sara T."/>
            <person name="Anna F."/>
            <person name="Clotilde B."/>
            <person name="Roberto B."/>
            <person name="Veronica D.S."/>
            <person name="Fabio R."/>
            <person name="Monica P."/>
            <person name="Olivier J."/>
            <person name="Enrico T."/>
            <person name="Nicola S."/>
        </authorList>
    </citation>
    <scope>NUCLEOTIDE SEQUENCE [LARGE SCALE GENOMIC DNA]</scope>
    <source>
        <strain evidence="2 3">DSM 44803</strain>
    </source>
</reference>
<dbReference type="EMBL" id="LQPH01000122">
    <property type="protein sequence ID" value="ORW22310.1"/>
    <property type="molecule type" value="Genomic_DNA"/>
</dbReference>
<organism evidence="2 3">
    <name type="scientific">Mycobacterium nebraskense</name>
    <dbReference type="NCBI Taxonomy" id="244292"/>
    <lineage>
        <taxon>Bacteria</taxon>
        <taxon>Bacillati</taxon>
        <taxon>Actinomycetota</taxon>
        <taxon>Actinomycetes</taxon>
        <taxon>Mycobacteriales</taxon>
        <taxon>Mycobacteriaceae</taxon>
        <taxon>Mycobacterium</taxon>
    </lineage>
</organism>
<gene>
    <name evidence="2" type="ORF">AWC17_05210</name>
</gene>
<keyword evidence="1" id="KW-0732">Signal</keyword>
<evidence type="ECO:0000313" key="3">
    <source>
        <dbReference type="Proteomes" id="UP000193781"/>
    </source>
</evidence>
<evidence type="ECO:0000313" key="2">
    <source>
        <dbReference type="EMBL" id="ORW22310.1"/>
    </source>
</evidence>
<accession>A0A1X1ZG92</accession>